<dbReference type="AlphaFoldDB" id="A0A6P1YSW5"/>
<dbReference type="Proteomes" id="UP000464751">
    <property type="component" value="Chromosome"/>
</dbReference>
<protein>
    <submittedName>
        <fullName evidence="1">Uncharacterized protein</fullName>
    </submittedName>
</protein>
<proteinExistence type="predicted"/>
<evidence type="ECO:0000313" key="1">
    <source>
        <dbReference type="EMBL" id="QIB34774.1"/>
    </source>
</evidence>
<organism evidence="1 2">
    <name type="scientific">Ancylobacter pratisalsi</name>
    <dbReference type="NCBI Taxonomy" id="1745854"/>
    <lineage>
        <taxon>Bacteria</taxon>
        <taxon>Pseudomonadati</taxon>
        <taxon>Pseudomonadota</taxon>
        <taxon>Alphaproteobacteria</taxon>
        <taxon>Hyphomicrobiales</taxon>
        <taxon>Xanthobacteraceae</taxon>
        <taxon>Ancylobacter</taxon>
    </lineage>
</organism>
<dbReference type="EMBL" id="CP048630">
    <property type="protein sequence ID" value="QIB34774.1"/>
    <property type="molecule type" value="Genomic_DNA"/>
</dbReference>
<gene>
    <name evidence="1" type="ORF">G3A50_14445</name>
</gene>
<evidence type="ECO:0000313" key="2">
    <source>
        <dbReference type="Proteomes" id="UP000464751"/>
    </source>
</evidence>
<keyword evidence="2" id="KW-1185">Reference proteome</keyword>
<dbReference type="KEGG" id="apra:G3A50_14445"/>
<accession>A0A6P1YSW5</accession>
<sequence>MKKRVSDDELLTLIHLVKRKQRLLPAIKGDDYSTHAPFHTACADLVASLVRDHGARLSHPLGGHRLSLAGVSSTSTGGENGVINNWITAAYRELDRRHAS</sequence>
<name>A0A6P1YSW5_9HYPH</name>
<dbReference type="RefSeq" id="WP_163075919.1">
    <property type="nucleotide sequence ID" value="NZ_CP048630.1"/>
</dbReference>
<reference evidence="1 2" key="1">
    <citation type="submission" date="2020-02" db="EMBL/GenBank/DDBJ databases">
        <authorList>
            <person name="Li G."/>
        </authorList>
    </citation>
    <scope>NUCLEOTIDE SEQUENCE [LARGE SCALE GENOMIC DNA]</scope>
    <source>
        <strain evidence="1 2">DSM 102029</strain>
    </source>
</reference>